<evidence type="ECO:0000313" key="1">
    <source>
        <dbReference type="EMBL" id="QWC15719.1"/>
    </source>
</evidence>
<proteinExistence type="predicted"/>
<evidence type="ECO:0000313" key="2">
    <source>
        <dbReference type="Proteomes" id="UP000679335"/>
    </source>
</evidence>
<reference evidence="1 2" key="1">
    <citation type="submission" date="2021-05" db="EMBL/GenBank/DDBJ databases">
        <title>Novel species in genus Cellulomonas.</title>
        <authorList>
            <person name="Zhang G."/>
        </authorList>
    </citation>
    <scope>NUCLEOTIDE SEQUENCE [LARGE SCALE GENOMIC DNA]</scope>
    <source>
        <strain evidence="2">zg-ZUI157</strain>
    </source>
</reference>
<dbReference type="EMBL" id="CP076023">
    <property type="protein sequence ID" value="QWC15719.1"/>
    <property type="molecule type" value="Genomic_DNA"/>
</dbReference>
<sequence length="148" mass="15855">MRATMRPPHHGPPTGVDTRVAGDEEYAMADVLVAVLEGPVFDVAELERGARHEWGTVAFTASTGERRQSSTGQLELHHDGRSVRIVALVGGEGLGIEGDDDLVAEVLAWLARCRPVLDGALAVVTDWAAEPLELTPGTAVDELRARRL</sequence>
<organism evidence="1 2">
    <name type="scientific">Cellulomonas dongxiuzhuiae</name>
    <dbReference type="NCBI Taxonomy" id="2819979"/>
    <lineage>
        <taxon>Bacteria</taxon>
        <taxon>Bacillati</taxon>
        <taxon>Actinomycetota</taxon>
        <taxon>Actinomycetes</taxon>
        <taxon>Micrococcales</taxon>
        <taxon>Cellulomonadaceae</taxon>
        <taxon>Cellulomonas</taxon>
    </lineage>
</organism>
<gene>
    <name evidence="1" type="ORF">KKR89_15775</name>
</gene>
<protein>
    <submittedName>
        <fullName evidence="1">Uncharacterized protein</fullName>
    </submittedName>
</protein>
<keyword evidence="2" id="KW-1185">Reference proteome</keyword>
<dbReference type="RefSeq" id="WP_214765507.1">
    <property type="nucleotide sequence ID" value="NZ_CP076023.1"/>
</dbReference>
<accession>A0ABX8GHQ1</accession>
<name>A0ABX8GHQ1_9CELL</name>
<dbReference type="Proteomes" id="UP000679335">
    <property type="component" value="Chromosome"/>
</dbReference>